<name>A0A0P1EW30_9RHOB</name>
<keyword evidence="3" id="KW-1185">Reference proteome</keyword>
<feature type="signal peptide" evidence="1">
    <location>
        <begin position="1"/>
        <end position="24"/>
    </location>
</feature>
<sequence length="357" mass="39495">MWRVLQMLAVLALCVGFEPRPAQACGVCVELPEYSLADRILSARVIVLAAPSPDNPFRFTPVSVLKGTPEQVEALPEIPFLVDSVMRSAFRANPDRTVLMVYGTGYQDKAGRSLPSGWTKGFLMTPDRAHFLETLRAEGQGWASGAPDRAAQVAFFSAYLTHEDRLLRNTALIEIHRAPFWLLTHLTDAVPTAQLLQDLRNPNRLAYAPALIRLLGLQSDPKAKERVRLGYQSALRSGGLNLYDWGLAGIAVDGEQAILEIEKSLERSGRTADEKRFLIRSLADGGTTYPKLRPRILDVFRHQLDKDSTVAIWIALAVRPWGTNALNPNFEAIMAQNDLDPATLFLMRAAIEADEPG</sequence>
<evidence type="ECO:0000313" key="2">
    <source>
        <dbReference type="EMBL" id="CUH44991.1"/>
    </source>
</evidence>
<gene>
    <name evidence="2" type="ORF">RUM4293_03901</name>
</gene>
<keyword evidence="1" id="KW-0732">Signal</keyword>
<protein>
    <submittedName>
        <fullName evidence="2">Uncharacterized protein</fullName>
    </submittedName>
</protein>
<proteinExistence type="predicted"/>
<feature type="chain" id="PRO_5006061981" evidence="1">
    <location>
        <begin position="25"/>
        <end position="357"/>
    </location>
</feature>
<evidence type="ECO:0000313" key="3">
    <source>
        <dbReference type="Proteomes" id="UP000050786"/>
    </source>
</evidence>
<accession>A0A0P1EW30</accession>
<organism evidence="2 3">
    <name type="scientific">Ruegeria atlantica</name>
    <dbReference type="NCBI Taxonomy" id="81569"/>
    <lineage>
        <taxon>Bacteria</taxon>
        <taxon>Pseudomonadati</taxon>
        <taxon>Pseudomonadota</taxon>
        <taxon>Alphaproteobacteria</taxon>
        <taxon>Rhodobacterales</taxon>
        <taxon>Roseobacteraceae</taxon>
        <taxon>Ruegeria</taxon>
    </lineage>
</organism>
<dbReference type="AlphaFoldDB" id="A0A0P1EW30"/>
<reference evidence="3" key="1">
    <citation type="submission" date="2015-09" db="EMBL/GenBank/DDBJ databases">
        <authorList>
            <person name="Rodrigo-Torres L."/>
            <person name="Arahal D.R."/>
        </authorList>
    </citation>
    <scope>NUCLEOTIDE SEQUENCE [LARGE SCALE GENOMIC DNA]</scope>
    <source>
        <strain evidence="3">CECT 4293</strain>
    </source>
</reference>
<dbReference type="Proteomes" id="UP000050786">
    <property type="component" value="Unassembled WGS sequence"/>
</dbReference>
<dbReference type="EMBL" id="CYPS01000064">
    <property type="protein sequence ID" value="CUH44991.1"/>
    <property type="molecule type" value="Genomic_DNA"/>
</dbReference>
<evidence type="ECO:0000256" key="1">
    <source>
        <dbReference type="SAM" id="SignalP"/>
    </source>
</evidence>
<dbReference type="RefSeq" id="WP_058274935.1">
    <property type="nucleotide sequence ID" value="NZ_CYPS01000064.1"/>
</dbReference>